<sequence>MITDAKRTVYVGNLPKSITKELLYNAFIPFGEIVSIIVHNTGRSEKAYAYIEFEDREDVEEALKNMDYSTIYDRTIRVSRANIQKQPDSTTVEEDQLTTTTPNTVTSNSATA</sequence>
<keyword evidence="1" id="KW-0694">RNA-binding</keyword>
<keyword evidence="5" id="KW-1185">Reference proteome</keyword>
<feature type="domain" description="RRM" evidence="3">
    <location>
        <begin position="7"/>
        <end position="83"/>
    </location>
</feature>
<dbReference type="HOGENOM" id="CLU_012062_28_12_1"/>
<dbReference type="VEuPathDB" id="FungiDB:SJAG_03937"/>
<dbReference type="Pfam" id="PF00076">
    <property type="entry name" value="RRM_1"/>
    <property type="match status" value="1"/>
</dbReference>
<dbReference type="GO" id="GO:0003723">
    <property type="term" value="F:RNA binding"/>
    <property type="evidence" value="ECO:0007669"/>
    <property type="project" value="UniProtKB-UniRule"/>
</dbReference>
<evidence type="ECO:0000313" key="4">
    <source>
        <dbReference type="EMBL" id="EEB08766.1"/>
    </source>
</evidence>
<dbReference type="RefSeq" id="XP_002175059.1">
    <property type="nucleotide sequence ID" value="XM_002175023.2"/>
</dbReference>
<dbReference type="GeneID" id="7051552"/>
<dbReference type="InterPro" id="IPR012677">
    <property type="entry name" value="Nucleotide-bd_a/b_plait_sf"/>
</dbReference>
<evidence type="ECO:0000313" key="5">
    <source>
        <dbReference type="Proteomes" id="UP000001744"/>
    </source>
</evidence>
<protein>
    <submittedName>
        <fullName evidence="4">RNA-binding protein</fullName>
    </submittedName>
</protein>
<dbReference type="InterPro" id="IPR000504">
    <property type="entry name" value="RRM_dom"/>
</dbReference>
<dbReference type="STRING" id="402676.B6K5G2"/>
<dbReference type="eggNOG" id="KOG0118">
    <property type="taxonomic scope" value="Eukaryota"/>
</dbReference>
<dbReference type="SUPFAM" id="SSF54928">
    <property type="entry name" value="RNA-binding domain, RBD"/>
    <property type="match status" value="1"/>
</dbReference>
<dbReference type="SMART" id="SM00360">
    <property type="entry name" value="RRM"/>
    <property type="match status" value="1"/>
</dbReference>
<evidence type="ECO:0000256" key="1">
    <source>
        <dbReference type="PROSITE-ProRule" id="PRU00176"/>
    </source>
</evidence>
<dbReference type="JaponicusDB" id="SJAG_03937"/>
<organism evidence="4 5">
    <name type="scientific">Schizosaccharomyces japonicus (strain yFS275 / FY16936)</name>
    <name type="common">Fission yeast</name>
    <dbReference type="NCBI Taxonomy" id="402676"/>
    <lineage>
        <taxon>Eukaryota</taxon>
        <taxon>Fungi</taxon>
        <taxon>Dikarya</taxon>
        <taxon>Ascomycota</taxon>
        <taxon>Taphrinomycotina</taxon>
        <taxon>Schizosaccharomycetes</taxon>
        <taxon>Schizosaccharomycetales</taxon>
        <taxon>Schizosaccharomycetaceae</taxon>
        <taxon>Schizosaccharomyces</taxon>
    </lineage>
</organism>
<feature type="compositionally biased region" description="Low complexity" evidence="2">
    <location>
        <begin position="97"/>
        <end position="112"/>
    </location>
</feature>
<dbReference type="PROSITE" id="PS50102">
    <property type="entry name" value="RRM"/>
    <property type="match status" value="1"/>
</dbReference>
<dbReference type="EMBL" id="KE651167">
    <property type="protein sequence ID" value="EEB08766.1"/>
    <property type="molecule type" value="Genomic_DNA"/>
</dbReference>
<dbReference type="InterPro" id="IPR035979">
    <property type="entry name" value="RBD_domain_sf"/>
</dbReference>
<dbReference type="Gene3D" id="3.30.70.330">
    <property type="match status" value="1"/>
</dbReference>
<dbReference type="OMA" id="MQPVWAD"/>
<feature type="region of interest" description="Disordered" evidence="2">
    <location>
        <begin position="82"/>
        <end position="112"/>
    </location>
</feature>
<evidence type="ECO:0000259" key="3">
    <source>
        <dbReference type="PROSITE" id="PS50102"/>
    </source>
</evidence>
<dbReference type="PANTHER" id="PTHR48037:SF1">
    <property type="entry name" value="RRM DOMAIN-CONTAINING PROTEIN"/>
    <property type="match status" value="1"/>
</dbReference>
<accession>B6K5G2</accession>
<gene>
    <name evidence="4" type="ORF">SJAG_03937</name>
</gene>
<dbReference type="AlphaFoldDB" id="B6K5G2"/>
<dbReference type="PANTHER" id="PTHR48037">
    <property type="entry name" value="ATPASE E1"/>
    <property type="match status" value="1"/>
</dbReference>
<dbReference type="OrthoDB" id="407442at2759"/>
<evidence type="ECO:0000256" key="2">
    <source>
        <dbReference type="SAM" id="MobiDB-lite"/>
    </source>
</evidence>
<dbReference type="Proteomes" id="UP000001744">
    <property type="component" value="Unassembled WGS sequence"/>
</dbReference>
<name>B6K5G2_SCHJY</name>
<reference evidence="4 5" key="1">
    <citation type="journal article" date="2011" name="Science">
        <title>Comparative functional genomics of the fission yeasts.</title>
        <authorList>
            <person name="Rhind N."/>
            <person name="Chen Z."/>
            <person name="Yassour M."/>
            <person name="Thompson D.A."/>
            <person name="Haas B.J."/>
            <person name="Habib N."/>
            <person name="Wapinski I."/>
            <person name="Roy S."/>
            <person name="Lin M.F."/>
            <person name="Heiman D.I."/>
            <person name="Young S.K."/>
            <person name="Furuya K."/>
            <person name="Guo Y."/>
            <person name="Pidoux A."/>
            <person name="Chen H.M."/>
            <person name="Robbertse B."/>
            <person name="Goldberg J.M."/>
            <person name="Aoki K."/>
            <person name="Bayne E.H."/>
            <person name="Berlin A.M."/>
            <person name="Desjardins C.A."/>
            <person name="Dobbs E."/>
            <person name="Dukaj L."/>
            <person name="Fan L."/>
            <person name="FitzGerald M.G."/>
            <person name="French C."/>
            <person name="Gujja S."/>
            <person name="Hansen K."/>
            <person name="Keifenheim D."/>
            <person name="Levin J.Z."/>
            <person name="Mosher R.A."/>
            <person name="Mueller C.A."/>
            <person name="Pfiffner J."/>
            <person name="Priest M."/>
            <person name="Russ C."/>
            <person name="Smialowska A."/>
            <person name="Swoboda P."/>
            <person name="Sykes S.M."/>
            <person name="Vaughn M."/>
            <person name="Vengrova S."/>
            <person name="Yoder R."/>
            <person name="Zeng Q."/>
            <person name="Allshire R."/>
            <person name="Baulcombe D."/>
            <person name="Birren B.W."/>
            <person name="Brown W."/>
            <person name="Ekwall K."/>
            <person name="Kellis M."/>
            <person name="Leatherwood J."/>
            <person name="Levin H."/>
            <person name="Margalit H."/>
            <person name="Martienssen R."/>
            <person name="Nieduszynski C.A."/>
            <person name="Spatafora J.W."/>
            <person name="Friedman N."/>
            <person name="Dalgaard J.Z."/>
            <person name="Baumann P."/>
            <person name="Niki H."/>
            <person name="Regev A."/>
            <person name="Nusbaum C."/>
        </authorList>
    </citation>
    <scope>NUCLEOTIDE SEQUENCE [LARGE SCALE GENOMIC DNA]</scope>
    <source>
        <strain evidence="5">yFS275 / FY16936</strain>
    </source>
</reference>
<proteinExistence type="predicted"/>